<evidence type="ECO:0000313" key="2">
    <source>
        <dbReference type="Proteomes" id="UP000271925"/>
    </source>
</evidence>
<evidence type="ECO:0008006" key="3">
    <source>
        <dbReference type="Google" id="ProtNLM"/>
    </source>
</evidence>
<proteinExistence type="predicted"/>
<dbReference type="Proteomes" id="UP000271925">
    <property type="component" value="Unassembled WGS sequence"/>
</dbReference>
<gene>
    <name evidence="1" type="ORF">EHT25_21725</name>
</gene>
<evidence type="ECO:0000313" key="1">
    <source>
        <dbReference type="EMBL" id="RRB00816.1"/>
    </source>
</evidence>
<protein>
    <recommendedName>
        <fullName evidence="3">Outer membrane protein beta-barrel domain-containing protein</fullName>
    </recommendedName>
</protein>
<accession>A0A3P1BIU1</accession>
<dbReference type="AlphaFoldDB" id="A0A3P1BIU1"/>
<dbReference type="EMBL" id="RQJO01000010">
    <property type="protein sequence ID" value="RRB00816.1"/>
    <property type="molecule type" value="Genomic_DNA"/>
</dbReference>
<organism evidence="1 2">
    <name type="scientific">Larkinella rosea</name>
    <dbReference type="NCBI Taxonomy" id="2025312"/>
    <lineage>
        <taxon>Bacteria</taxon>
        <taxon>Pseudomonadati</taxon>
        <taxon>Bacteroidota</taxon>
        <taxon>Cytophagia</taxon>
        <taxon>Cytophagales</taxon>
        <taxon>Spirosomataceae</taxon>
        <taxon>Larkinella</taxon>
    </lineage>
</organism>
<name>A0A3P1BIU1_9BACT</name>
<sequence length="256" mass="28402">MRKIVTLVFTLITAVAYSQSPTSKRLNSGVDLGAAFKNDYLVPSITYYEMLNVDRSQLFSIGWTIKLNTFYGDNLNYTTAPAHLTRGKSGFAALSAPIKPANIDTMRFDYVTATAVNLGLRAQIRLGPVEVGASADVLGFGFGKGRQGRYRSSTGRYEVRNTTGTADSVITFRSNPLQSAQPQRVNVRLLGDNDLGSLSTEVYVRLRLMRRLGIKAGYQWITTAMRANNVNIEDDNQRFRNRASMAYVAVTLPFFK</sequence>
<dbReference type="RefSeq" id="WP_124877281.1">
    <property type="nucleotide sequence ID" value="NZ_RQJO01000010.1"/>
</dbReference>
<reference evidence="1 2" key="1">
    <citation type="submission" date="2018-11" db="EMBL/GenBank/DDBJ databases">
        <authorList>
            <person name="Zhou Z."/>
            <person name="Wang G."/>
        </authorList>
    </citation>
    <scope>NUCLEOTIDE SEQUENCE [LARGE SCALE GENOMIC DNA]</scope>
    <source>
        <strain evidence="1 2">KCTC52004</strain>
    </source>
</reference>
<comment type="caution">
    <text evidence="1">The sequence shown here is derived from an EMBL/GenBank/DDBJ whole genome shotgun (WGS) entry which is preliminary data.</text>
</comment>
<keyword evidence="2" id="KW-1185">Reference proteome</keyword>
<dbReference type="OrthoDB" id="947982at2"/>